<reference evidence="2 3" key="1">
    <citation type="journal article" date="2018" name="Elife">
        <title>Functional genomics of lipid metabolism in the oleaginous yeast Rhodosporidium toruloides.</title>
        <authorList>
            <person name="Coradetti S.T."/>
            <person name="Pinel D."/>
            <person name="Geiselman G."/>
            <person name="Ito M."/>
            <person name="Mondo S."/>
            <person name="Reilly M.C."/>
            <person name="Cheng Y.F."/>
            <person name="Bauer S."/>
            <person name="Grigoriev I."/>
            <person name="Gladden J.M."/>
            <person name="Simmons B.A."/>
            <person name="Brem R."/>
            <person name="Arkin A.P."/>
            <person name="Skerker J.M."/>
        </authorList>
    </citation>
    <scope>NUCLEOTIDE SEQUENCE [LARGE SCALE GENOMIC DNA]</scope>
    <source>
        <strain evidence="2 3">NBRC 0880</strain>
    </source>
</reference>
<evidence type="ECO:0000313" key="2">
    <source>
        <dbReference type="EMBL" id="PRQ74362.1"/>
    </source>
</evidence>
<evidence type="ECO:0000256" key="1">
    <source>
        <dbReference type="SAM" id="MobiDB-lite"/>
    </source>
</evidence>
<evidence type="ECO:0000313" key="3">
    <source>
        <dbReference type="Proteomes" id="UP000239560"/>
    </source>
</evidence>
<comment type="caution">
    <text evidence="2">The sequence shown here is derived from an EMBL/GenBank/DDBJ whole genome shotgun (WGS) entry which is preliminary data.</text>
</comment>
<feature type="region of interest" description="Disordered" evidence="1">
    <location>
        <begin position="1"/>
        <end position="95"/>
    </location>
</feature>
<accession>A0A2T0A8L6</accession>
<organism evidence="2 3">
    <name type="scientific">Rhodotorula toruloides</name>
    <name type="common">Yeast</name>
    <name type="synonym">Rhodosporidium toruloides</name>
    <dbReference type="NCBI Taxonomy" id="5286"/>
    <lineage>
        <taxon>Eukaryota</taxon>
        <taxon>Fungi</taxon>
        <taxon>Dikarya</taxon>
        <taxon>Basidiomycota</taxon>
        <taxon>Pucciniomycotina</taxon>
        <taxon>Microbotryomycetes</taxon>
        <taxon>Sporidiobolales</taxon>
        <taxon>Sporidiobolaceae</taxon>
        <taxon>Rhodotorula</taxon>
    </lineage>
</organism>
<sequence>MSRPSRSSGGTRSLLVAKRLSTLSPRKLARLTSPRPPSRSSPPSNTAPPAHPARNGYNHLHTRSPALQHPQAPTRPHSLHRGAHLNTRHPLPPHRLTHLAPILDSEGGVKGEGREVGLVMVPRKWWSRVERMRTQEEVEEEWASREGERRKELQQEGCRPS</sequence>
<feature type="compositionally biased region" description="Low complexity" evidence="1">
    <location>
        <begin position="1"/>
        <end position="13"/>
    </location>
</feature>
<dbReference type="Proteomes" id="UP000239560">
    <property type="component" value="Unassembled WGS sequence"/>
</dbReference>
<proteinExistence type="predicted"/>
<feature type="compositionally biased region" description="Pro residues" evidence="1">
    <location>
        <begin position="34"/>
        <end position="51"/>
    </location>
</feature>
<feature type="region of interest" description="Disordered" evidence="1">
    <location>
        <begin position="132"/>
        <end position="161"/>
    </location>
</feature>
<dbReference type="AlphaFoldDB" id="A0A2T0A8L6"/>
<gene>
    <name evidence="2" type="ORF">AAT19DRAFT_14715</name>
</gene>
<feature type="compositionally biased region" description="Basic and acidic residues" evidence="1">
    <location>
        <begin position="132"/>
        <end position="154"/>
    </location>
</feature>
<protein>
    <submittedName>
        <fullName evidence="2">Uncharacterized protein</fullName>
    </submittedName>
</protein>
<dbReference type="EMBL" id="LCTV02000006">
    <property type="protein sequence ID" value="PRQ74362.1"/>
    <property type="molecule type" value="Genomic_DNA"/>
</dbReference>
<feature type="compositionally biased region" description="Basic residues" evidence="1">
    <location>
        <begin position="77"/>
        <end position="95"/>
    </location>
</feature>
<name>A0A2T0A8L6_RHOTO</name>